<proteinExistence type="predicted"/>
<dbReference type="InterPro" id="IPR002477">
    <property type="entry name" value="Peptidoglycan-bd-like"/>
</dbReference>
<dbReference type="Pfam" id="PF01471">
    <property type="entry name" value="PG_binding_1"/>
    <property type="match status" value="1"/>
</dbReference>
<evidence type="ECO:0000256" key="3">
    <source>
        <dbReference type="SAM" id="MobiDB-lite"/>
    </source>
</evidence>
<comment type="caution">
    <text evidence="6">The sequence shown here is derived from an EMBL/GenBank/DDBJ whole genome shotgun (WGS) entry which is preliminary data.</text>
</comment>
<gene>
    <name evidence="6" type="ORF">ACFPWU_13235</name>
</gene>
<evidence type="ECO:0000313" key="7">
    <source>
        <dbReference type="Proteomes" id="UP001596098"/>
    </source>
</evidence>
<evidence type="ECO:0000256" key="2">
    <source>
        <dbReference type="ARBA" id="ARBA00023054"/>
    </source>
</evidence>
<feature type="region of interest" description="Disordered" evidence="3">
    <location>
        <begin position="218"/>
        <end position="238"/>
    </location>
</feature>
<evidence type="ECO:0000256" key="1">
    <source>
        <dbReference type="ARBA" id="ARBA00004196"/>
    </source>
</evidence>
<feature type="compositionally biased region" description="Low complexity" evidence="3">
    <location>
        <begin position="14"/>
        <end position="24"/>
    </location>
</feature>
<keyword evidence="4" id="KW-1133">Transmembrane helix</keyword>
<dbReference type="InterPro" id="IPR036365">
    <property type="entry name" value="PGBD-like_sf"/>
</dbReference>
<feature type="region of interest" description="Disordered" evidence="3">
    <location>
        <begin position="268"/>
        <end position="288"/>
    </location>
</feature>
<dbReference type="InterPro" id="IPR036366">
    <property type="entry name" value="PGBDSf"/>
</dbReference>
<sequence>MFPKITWWKNRNDSSPSTSQPSTPDAQAARMPGRGWLTALVIVAVAATAGGWVAGQSMLSPREMAARSQPPSATIITAEVVSQKITSAVVARGRIAAVDVVKVGHGSLLPGDAGAEAGSSGGAEDGGGDGVLTGVFTSMGDKVNQGQAVVEVDGRPVIVLQGAKAMYRDIKPLMRGPDVEQLQRSLTALKHYSGAVTGVLDDATKAAVARLYRQLDYPAPVTDGGDGSDQGAVQSARDSYEDASAALAELKGQRTRSNAALAAQLKSWEKARKSDTPDDAGAKPVYEGPSEAEIAQAERAANRANEALGLEVARRGTMVPRNEIVFVPRLPASVTQIGTKTGYAPASSLFTLSPTAVQLSADVPEAQAGLLREGDHVEVDLPDGSVTGVIASIGSTTTPGQVVIEISTPKPLPFSLAGADVKVTFVAAATPGTVLAVPQGAINSDASGGLSVIVQAADKSLTRIPVEVGVAGESLVEVTPKTSDALRAGDKVVIGG</sequence>
<dbReference type="RefSeq" id="WP_128220962.1">
    <property type="nucleotide sequence ID" value="NZ_CP034929.1"/>
</dbReference>
<comment type="subcellular location">
    <subcellularLocation>
        <location evidence="1">Cell envelope</location>
    </subcellularLocation>
</comment>
<dbReference type="Gene3D" id="1.10.101.10">
    <property type="entry name" value="PGBD-like superfamily/PGBD"/>
    <property type="match status" value="1"/>
</dbReference>
<name>A0ABW1QYE9_9ACTN</name>
<dbReference type="PANTHER" id="PTHR32347">
    <property type="entry name" value="EFFLUX SYSTEM COMPONENT YKNX-RELATED"/>
    <property type="match status" value="1"/>
</dbReference>
<evidence type="ECO:0000313" key="6">
    <source>
        <dbReference type="EMBL" id="MFC6154627.1"/>
    </source>
</evidence>
<protein>
    <submittedName>
        <fullName evidence="6">Peptidoglycan-binding protein</fullName>
    </submittedName>
</protein>
<dbReference type="PANTHER" id="PTHR32347:SF29">
    <property type="entry name" value="UPF0194 MEMBRANE PROTEIN YBHG"/>
    <property type="match status" value="1"/>
</dbReference>
<dbReference type="Proteomes" id="UP001596098">
    <property type="component" value="Unassembled WGS sequence"/>
</dbReference>
<reference evidence="7" key="1">
    <citation type="journal article" date="2019" name="Int. J. Syst. Evol. Microbiol.">
        <title>The Global Catalogue of Microorganisms (GCM) 10K type strain sequencing project: providing services to taxonomists for standard genome sequencing and annotation.</title>
        <authorList>
            <consortium name="The Broad Institute Genomics Platform"/>
            <consortium name="The Broad Institute Genome Sequencing Center for Infectious Disease"/>
            <person name="Wu L."/>
            <person name="Ma J."/>
        </authorList>
    </citation>
    <scope>NUCLEOTIDE SEQUENCE [LARGE SCALE GENOMIC DNA]</scope>
    <source>
        <strain evidence="7">DFY28</strain>
    </source>
</reference>
<keyword evidence="7" id="KW-1185">Reference proteome</keyword>
<dbReference type="SUPFAM" id="SSF47090">
    <property type="entry name" value="PGBD-like"/>
    <property type="match status" value="1"/>
</dbReference>
<evidence type="ECO:0000259" key="5">
    <source>
        <dbReference type="Pfam" id="PF01471"/>
    </source>
</evidence>
<feature type="domain" description="Peptidoglycan binding-like" evidence="5">
    <location>
        <begin position="175"/>
        <end position="210"/>
    </location>
</feature>
<keyword evidence="4" id="KW-0472">Membrane</keyword>
<dbReference type="InterPro" id="IPR050465">
    <property type="entry name" value="UPF0194_transport"/>
</dbReference>
<dbReference type="EMBL" id="JBHSQI010000008">
    <property type="protein sequence ID" value="MFC6154627.1"/>
    <property type="molecule type" value="Genomic_DNA"/>
</dbReference>
<organism evidence="6 7">
    <name type="scientific">Nocardioides yefusunii</name>
    <dbReference type="NCBI Taxonomy" id="2500546"/>
    <lineage>
        <taxon>Bacteria</taxon>
        <taxon>Bacillati</taxon>
        <taxon>Actinomycetota</taxon>
        <taxon>Actinomycetes</taxon>
        <taxon>Propionibacteriales</taxon>
        <taxon>Nocardioidaceae</taxon>
        <taxon>Nocardioides</taxon>
    </lineage>
</organism>
<dbReference type="Gene3D" id="2.40.420.20">
    <property type="match status" value="1"/>
</dbReference>
<keyword evidence="2" id="KW-0175">Coiled coil</keyword>
<keyword evidence="4" id="KW-0812">Transmembrane</keyword>
<evidence type="ECO:0000256" key="4">
    <source>
        <dbReference type="SAM" id="Phobius"/>
    </source>
</evidence>
<feature type="transmembrane region" description="Helical" evidence="4">
    <location>
        <begin position="36"/>
        <end position="55"/>
    </location>
</feature>
<feature type="region of interest" description="Disordered" evidence="3">
    <location>
        <begin position="9"/>
        <end position="29"/>
    </location>
</feature>
<accession>A0ABW1QYE9</accession>